<feature type="compositionally biased region" description="Basic and acidic residues" evidence="8">
    <location>
        <begin position="252"/>
        <end position="267"/>
    </location>
</feature>
<keyword evidence="3" id="KW-0560">Oxidoreductase</keyword>
<dbReference type="Gene3D" id="3.90.180.10">
    <property type="entry name" value="Medium-chain alcohol dehydrogenases, catalytic domain"/>
    <property type="match status" value="1"/>
</dbReference>
<evidence type="ECO:0000259" key="12">
    <source>
        <dbReference type="Pfam" id="PF26215"/>
    </source>
</evidence>
<comment type="catalytic activity">
    <reaction evidence="5">
        <text>13,14-dihydro-15-oxo-prostaglandin F1alpha + NADP(+) = 15-oxoprostaglandin F1alpha + NADPH + H(+)</text>
        <dbReference type="Rhea" id="RHEA:50592"/>
        <dbReference type="ChEBI" id="CHEBI:15378"/>
        <dbReference type="ChEBI" id="CHEBI:57783"/>
        <dbReference type="ChEBI" id="CHEBI:58349"/>
        <dbReference type="ChEBI" id="CHEBI:79072"/>
        <dbReference type="ChEBI" id="CHEBI:133411"/>
    </reaction>
    <physiologicalReaction direction="right-to-left" evidence="5">
        <dbReference type="Rhea" id="RHEA:50594"/>
    </physiologicalReaction>
</comment>
<keyword evidence="14" id="KW-1185">Reference proteome</keyword>
<keyword evidence="9" id="KW-0812">Transmembrane</keyword>
<dbReference type="EC" id="1.3.1.48" evidence="2"/>
<feature type="domain" description="Helix-turn-helix" evidence="12">
    <location>
        <begin position="205"/>
        <end position="242"/>
    </location>
</feature>
<reference evidence="13" key="2">
    <citation type="submission" date="2025-09" db="UniProtKB">
        <authorList>
            <consortium name="Ensembl"/>
        </authorList>
    </citation>
    <scope>IDENTIFICATION</scope>
</reference>
<evidence type="ECO:0000256" key="6">
    <source>
        <dbReference type="ARBA" id="ARBA00048290"/>
    </source>
</evidence>
<comment type="catalytic activity">
    <reaction evidence="7">
        <text>13,14-dihydro-15-oxo-prostaglandin E1 + NADP(+) = 15-oxoprostaglandin E1 + NADPH + H(+)</text>
        <dbReference type="Rhea" id="RHEA:50584"/>
        <dbReference type="ChEBI" id="CHEBI:15378"/>
        <dbReference type="ChEBI" id="CHEBI:57401"/>
        <dbReference type="ChEBI" id="CHEBI:57783"/>
        <dbReference type="ChEBI" id="CHEBI:58349"/>
        <dbReference type="ChEBI" id="CHEBI:133408"/>
    </reaction>
    <physiologicalReaction direction="right-to-left" evidence="7">
        <dbReference type="Rhea" id="RHEA:50586"/>
    </physiologicalReaction>
</comment>
<evidence type="ECO:0000313" key="14">
    <source>
        <dbReference type="Proteomes" id="UP000265160"/>
    </source>
</evidence>
<dbReference type="Ensembl" id="ENSMZET00005032555.1">
    <property type="protein sequence ID" value="ENSMZEP00005031528.1"/>
    <property type="gene ID" value="ENSMZEG00005023513.1"/>
</dbReference>
<reference evidence="13" key="1">
    <citation type="submission" date="2025-08" db="UniProtKB">
        <authorList>
            <consortium name="Ensembl"/>
        </authorList>
    </citation>
    <scope>IDENTIFICATION</scope>
</reference>
<sequence length="267" mass="29242">AKLKRTDKSFPCSSDLLSRLMIFNCILQFKLFNVVIMLLLFSFRVIQSKNPAFPVGSHVVSTSGWRTHTLSDGTGLTPILSEWPKDVSLSLGAMGMPGLTAVYGIEVVLGLQKGETLLVNAAAGAVGSVVGQIAKIKGCKVVGSAGSDAKVAYLKELGFNEAFNYKTVGSLEEALRKASPEGYDCFFENVSFLYTCISFPTNTDQYFLFDSHHPLEHKLGVIRTLHHRAEHVPSKREGKKKEHTCKGSTQNMRKEAQNRRPDTSEGG</sequence>
<dbReference type="Pfam" id="PF16884">
    <property type="entry name" value="ADH_N_2"/>
    <property type="match status" value="1"/>
</dbReference>
<protein>
    <recommendedName>
        <fullName evidence="4">15-oxoprostaglandin 13-reductase</fullName>
        <ecNumber evidence="2">1.3.1.48</ecNumber>
    </recommendedName>
    <alternativeName>
        <fullName evidence="4">15-oxoprostaglandin 13-reductase</fullName>
    </alternativeName>
</protein>
<evidence type="ECO:0000256" key="2">
    <source>
        <dbReference type="ARBA" id="ARBA00011981"/>
    </source>
</evidence>
<dbReference type="GO" id="GO:0047522">
    <property type="term" value="F:15-oxoprostaglandin 13-reductase [NAD(P)+] activity"/>
    <property type="evidence" value="ECO:0007669"/>
    <property type="project" value="UniProtKB-EC"/>
</dbReference>
<dbReference type="Pfam" id="PF00107">
    <property type="entry name" value="ADH_zinc_N"/>
    <property type="match status" value="1"/>
</dbReference>
<feature type="region of interest" description="Disordered" evidence="8">
    <location>
        <begin position="229"/>
        <end position="267"/>
    </location>
</feature>
<evidence type="ECO:0000256" key="1">
    <source>
        <dbReference type="ARBA" id="ARBA00010460"/>
    </source>
</evidence>
<dbReference type="PANTHER" id="PTHR43205">
    <property type="entry name" value="PROSTAGLANDIN REDUCTASE"/>
    <property type="match status" value="1"/>
</dbReference>
<dbReference type="GeneTree" id="ENSGT00940000154810"/>
<evidence type="ECO:0000259" key="11">
    <source>
        <dbReference type="Pfam" id="PF16884"/>
    </source>
</evidence>
<comment type="catalytic activity">
    <reaction evidence="6">
        <text>13,14-dihydro-15-oxo-PGF2alpha + NADP(+) = 15-oxoprostaglandin F2alpha + NADPH + H(+)</text>
        <dbReference type="Rhea" id="RHEA:50588"/>
        <dbReference type="ChEBI" id="CHEBI:15378"/>
        <dbReference type="ChEBI" id="CHEBI:57783"/>
        <dbReference type="ChEBI" id="CHEBI:58349"/>
        <dbReference type="ChEBI" id="CHEBI:133374"/>
        <dbReference type="ChEBI" id="CHEBI:133409"/>
    </reaction>
    <physiologicalReaction direction="right-to-left" evidence="6">
        <dbReference type="Rhea" id="RHEA:50590"/>
    </physiologicalReaction>
</comment>
<dbReference type="SUPFAM" id="SSF51735">
    <property type="entry name" value="NAD(P)-binding Rossmann-fold domains"/>
    <property type="match status" value="1"/>
</dbReference>
<evidence type="ECO:0000256" key="7">
    <source>
        <dbReference type="ARBA" id="ARBA00049070"/>
    </source>
</evidence>
<comment type="similarity">
    <text evidence="1">Belongs to the NADP-dependent oxidoreductase L4BD family.</text>
</comment>
<dbReference type="PANTHER" id="PTHR43205:SF7">
    <property type="entry name" value="PROSTAGLANDIN REDUCTASE 1"/>
    <property type="match status" value="1"/>
</dbReference>
<evidence type="ECO:0000313" key="13">
    <source>
        <dbReference type="Ensembl" id="ENSMZEP00005031528.1"/>
    </source>
</evidence>
<proteinExistence type="inferred from homology"/>
<dbReference type="Pfam" id="PF26215">
    <property type="entry name" value="HTH_animal"/>
    <property type="match status" value="1"/>
</dbReference>
<feature type="compositionally biased region" description="Basic and acidic residues" evidence="8">
    <location>
        <begin position="230"/>
        <end position="240"/>
    </location>
</feature>
<feature type="transmembrane region" description="Helical" evidence="9">
    <location>
        <begin position="21"/>
        <end position="43"/>
    </location>
</feature>
<evidence type="ECO:0000259" key="10">
    <source>
        <dbReference type="Pfam" id="PF00107"/>
    </source>
</evidence>
<dbReference type="InterPro" id="IPR041694">
    <property type="entry name" value="ADH_N_2"/>
</dbReference>
<evidence type="ECO:0000256" key="5">
    <source>
        <dbReference type="ARBA" id="ARBA00047878"/>
    </source>
</evidence>
<keyword evidence="9" id="KW-0472">Membrane</keyword>
<dbReference type="Proteomes" id="UP000265160">
    <property type="component" value="Unplaced"/>
</dbReference>
<dbReference type="InterPro" id="IPR011032">
    <property type="entry name" value="GroES-like_sf"/>
</dbReference>
<dbReference type="InterPro" id="IPR045010">
    <property type="entry name" value="MDR_fam"/>
</dbReference>
<organism evidence="13 14">
    <name type="scientific">Maylandia zebra</name>
    <name type="common">zebra mbuna</name>
    <dbReference type="NCBI Taxonomy" id="106582"/>
    <lineage>
        <taxon>Eukaryota</taxon>
        <taxon>Metazoa</taxon>
        <taxon>Chordata</taxon>
        <taxon>Craniata</taxon>
        <taxon>Vertebrata</taxon>
        <taxon>Euteleostomi</taxon>
        <taxon>Actinopterygii</taxon>
        <taxon>Neopterygii</taxon>
        <taxon>Teleostei</taxon>
        <taxon>Neoteleostei</taxon>
        <taxon>Acanthomorphata</taxon>
        <taxon>Ovalentaria</taxon>
        <taxon>Cichlomorphae</taxon>
        <taxon>Cichliformes</taxon>
        <taxon>Cichlidae</taxon>
        <taxon>African cichlids</taxon>
        <taxon>Pseudocrenilabrinae</taxon>
        <taxon>Haplochromini</taxon>
        <taxon>Maylandia</taxon>
        <taxon>Maylandia zebra complex</taxon>
    </lineage>
</organism>
<evidence type="ECO:0000256" key="3">
    <source>
        <dbReference type="ARBA" id="ARBA00023002"/>
    </source>
</evidence>
<dbReference type="GO" id="GO:0006693">
    <property type="term" value="P:prostaglandin metabolic process"/>
    <property type="evidence" value="ECO:0007669"/>
    <property type="project" value="TreeGrafter"/>
</dbReference>
<feature type="domain" description="Alcohol dehydrogenase-like C-terminal" evidence="10">
    <location>
        <begin position="125"/>
        <end position="191"/>
    </location>
</feature>
<dbReference type="InterPro" id="IPR013149">
    <property type="entry name" value="ADH-like_C"/>
</dbReference>
<dbReference type="SUPFAM" id="SSF50129">
    <property type="entry name" value="GroES-like"/>
    <property type="match status" value="1"/>
</dbReference>
<keyword evidence="9" id="KW-1133">Transmembrane helix</keyword>
<evidence type="ECO:0000256" key="8">
    <source>
        <dbReference type="SAM" id="MobiDB-lite"/>
    </source>
</evidence>
<dbReference type="AlphaFoldDB" id="A0A3P9DAE4"/>
<feature type="domain" description="Oxidoreductase N-terminal" evidence="11">
    <location>
        <begin position="44"/>
        <end position="79"/>
    </location>
</feature>
<dbReference type="Gene3D" id="3.40.50.720">
    <property type="entry name" value="NAD(P)-binding Rossmann-like Domain"/>
    <property type="match status" value="1"/>
</dbReference>
<evidence type="ECO:0000256" key="4">
    <source>
        <dbReference type="ARBA" id="ARBA00033119"/>
    </source>
</evidence>
<dbReference type="InterPro" id="IPR058912">
    <property type="entry name" value="HTH_animal"/>
</dbReference>
<evidence type="ECO:0000256" key="9">
    <source>
        <dbReference type="SAM" id="Phobius"/>
    </source>
</evidence>
<accession>A0A3P9DAE4</accession>
<name>A0A3P9DAE4_9CICH</name>
<dbReference type="InterPro" id="IPR036291">
    <property type="entry name" value="NAD(P)-bd_dom_sf"/>
</dbReference>